<feature type="transmembrane region" description="Helical" evidence="1">
    <location>
        <begin position="292"/>
        <end position="316"/>
    </location>
</feature>
<dbReference type="OrthoDB" id="7408094at2759"/>
<evidence type="ECO:0000256" key="2">
    <source>
        <dbReference type="SAM" id="SignalP"/>
    </source>
</evidence>
<evidence type="ECO:0000313" key="3">
    <source>
        <dbReference type="EMBL" id="CAB3221494.1"/>
    </source>
</evidence>
<dbReference type="Proteomes" id="UP000494106">
    <property type="component" value="Unassembled WGS sequence"/>
</dbReference>
<evidence type="ECO:0000313" key="4">
    <source>
        <dbReference type="Proteomes" id="UP000494106"/>
    </source>
</evidence>
<dbReference type="EMBL" id="CADEBC010000063">
    <property type="protein sequence ID" value="CAB3221494.1"/>
    <property type="molecule type" value="Genomic_DNA"/>
</dbReference>
<accession>A0A8S0YPE5</accession>
<keyword evidence="1" id="KW-0472">Membrane</keyword>
<feature type="chain" id="PRO_5035917517" description="Chloride channel CLIC-like protein 1" evidence="2">
    <location>
        <begin position="21"/>
        <end position="436"/>
    </location>
</feature>
<feature type="transmembrane region" description="Helical" evidence="1">
    <location>
        <begin position="160"/>
        <end position="178"/>
    </location>
</feature>
<name>A0A8S0YPE5_ARCPL</name>
<protein>
    <recommendedName>
        <fullName evidence="5">Chloride channel CLIC-like protein 1</fullName>
    </recommendedName>
</protein>
<dbReference type="AlphaFoldDB" id="A0A8S0YPE5"/>
<feature type="signal peptide" evidence="2">
    <location>
        <begin position="1"/>
        <end position="20"/>
    </location>
</feature>
<feature type="transmembrane region" description="Helical" evidence="1">
    <location>
        <begin position="252"/>
        <end position="272"/>
    </location>
</feature>
<evidence type="ECO:0000256" key="1">
    <source>
        <dbReference type="SAM" id="Phobius"/>
    </source>
</evidence>
<reference evidence="3 4" key="1">
    <citation type="submission" date="2020-04" db="EMBL/GenBank/DDBJ databases">
        <authorList>
            <person name="Wallbank WR R."/>
            <person name="Pardo Diaz C."/>
            <person name="Kozak K."/>
            <person name="Martin S."/>
            <person name="Jiggins C."/>
            <person name="Moest M."/>
            <person name="Warren A I."/>
            <person name="Byers J.R.P. K."/>
            <person name="Montejo-Kovacevich G."/>
            <person name="Yen C E."/>
        </authorList>
    </citation>
    <scope>NUCLEOTIDE SEQUENCE [LARGE SCALE GENOMIC DNA]</scope>
</reference>
<comment type="caution">
    <text evidence="3">The sequence shown here is derived from an EMBL/GenBank/DDBJ whole genome shotgun (WGS) entry which is preliminary data.</text>
</comment>
<keyword evidence="1" id="KW-0812">Transmembrane</keyword>
<keyword evidence="4" id="KW-1185">Reference proteome</keyword>
<gene>
    <name evidence="3" type="ORF">APLA_LOCUS615</name>
</gene>
<evidence type="ECO:0008006" key="5">
    <source>
        <dbReference type="Google" id="ProtNLM"/>
    </source>
</evidence>
<organism evidence="3 4">
    <name type="scientific">Arctia plantaginis</name>
    <name type="common">Wood tiger moth</name>
    <name type="synonym">Phalaena plantaginis</name>
    <dbReference type="NCBI Taxonomy" id="874455"/>
    <lineage>
        <taxon>Eukaryota</taxon>
        <taxon>Metazoa</taxon>
        <taxon>Ecdysozoa</taxon>
        <taxon>Arthropoda</taxon>
        <taxon>Hexapoda</taxon>
        <taxon>Insecta</taxon>
        <taxon>Pterygota</taxon>
        <taxon>Neoptera</taxon>
        <taxon>Endopterygota</taxon>
        <taxon>Lepidoptera</taxon>
        <taxon>Glossata</taxon>
        <taxon>Ditrysia</taxon>
        <taxon>Noctuoidea</taxon>
        <taxon>Erebidae</taxon>
        <taxon>Arctiinae</taxon>
        <taxon>Arctia</taxon>
    </lineage>
</organism>
<sequence length="436" mass="50240">MTRRTILLILFSYCIYTCNSNDAKGGPDPWHHEDLKGPDLTDEIRLPPDLRAPLQKKKSTDTKFGWWFKRLLTIVLKSGQVKKSDEDGSVDVSLQMRFEENKWKELHECLISESTLSDVMFRRAVGYVEEGIYKPTITDKIVMAWSDYIQVYLTEYKTTISWFFGILGGLGIFVWLWQHVSHKHVVMLILAVSYIYEVIISYKEAEQQEYEKFLSALNTCKWNIWKWIDGSECAFTSPDPLSFMKHMNPLKIAIRMFTSLVCEPIVVINTTIKITLHDITDGLWFPFDKIVYGLLIVVINISLIYLLVMIVFNFIFNIPFNLNFLGIVRVGVTQNKRSFFSTSPDEHHAAAADSDRISGDRLDKLLNAFSLALNNQQNKNSTKKVVQNVRLPKLPRSSSTGRLPMLLSSEIDLDNKLDINSHLRKRYTQGRGEGDH</sequence>
<proteinExistence type="predicted"/>
<keyword evidence="1" id="KW-1133">Transmembrane helix</keyword>
<feature type="transmembrane region" description="Helical" evidence="1">
    <location>
        <begin position="184"/>
        <end position="202"/>
    </location>
</feature>
<keyword evidence="2" id="KW-0732">Signal</keyword>